<proteinExistence type="predicted"/>
<dbReference type="AlphaFoldDB" id="A0A917M1A6"/>
<keyword evidence="3" id="KW-1185">Reference proteome</keyword>
<dbReference type="Gene3D" id="3.30.470.20">
    <property type="entry name" value="ATP-grasp fold, B domain"/>
    <property type="match status" value="1"/>
</dbReference>
<evidence type="ECO:0000313" key="2">
    <source>
        <dbReference type="EMBL" id="GGG70183.1"/>
    </source>
</evidence>
<dbReference type="InterPro" id="IPR051549">
    <property type="entry name" value="PEP_Utilizing_Enz"/>
</dbReference>
<organism evidence="2 3">
    <name type="scientific">Paenibacillus radicis</name>
    <name type="common">ex Gao et al. 2016</name>
    <dbReference type="NCBI Taxonomy" id="1737354"/>
    <lineage>
        <taxon>Bacteria</taxon>
        <taxon>Bacillati</taxon>
        <taxon>Bacillota</taxon>
        <taxon>Bacilli</taxon>
        <taxon>Bacillales</taxon>
        <taxon>Paenibacillaceae</taxon>
        <taxon>Paenibacillus</taxon>
    </lineage>
</organism>
<dbReference type="GO" id="GO:0005524">
    <property type="term" value="F:ATP binding"/>
    <property type="evidence" value="ECO:0007669"/>
    <property type="project" value="InterPro"/>
</dbReference>
<comment type="caution">
    <text evidence="2">The sequence shown here is derived from an EMBL/GenBank/DDBJ whole genome shotgun (WGS) entry which is preliminary data.</text>
</comment>
<dbReference type="Gene3D" id="3.30.1490.20">
    <property type="entry name" value="ATP-grasp fold, A domain"/>
    <property type="match status" value="1"/>
</dbReference>
<dbReference type="PANTHER" id="PTHR43615:SF1">
    <property type="entry name" value="PPDK_N DOMAIN-CONTAINING PROTEIN"/>
    <property type="match status" value="1"/>
</dbReference>
<accession>A0A917M1A6</accession>
<name>A0A917M1A6_9BACL</name>
<dbReference type="Proteomes" id="UP000600247">
    <property type="component" value="Unassembled WGS sequence"/>
</dbReference>
<dbReference type="RefSeq" id="WP_268237833.1">
    <property type="nucleotide sequence ID" value="NZ_BMHY01000004.1"/>
</dbReference>
<feature type="domain" description="Pyruvate phosphate dikinase AMP/ATP-binding" evidence="1">
    <location>
        <begin position="4"/>
        <end position="226"/>
    </location>
</feature>
<dbReference type="PANTHER" id="PTHR43615">
    <property type="entry name" value="PHOSPHOENOLPYRUVATE SYNTHASE-RELATED"/>
    <property type="match status" value="1"/>
</dbReference>
<dbReference type="InterPro" id="IPR002192">
    <property type="entry name" value="PPDK_AMP/ATP-bd"/>
</dbReference>
<reference evidence="2 3" key="1">
    <citation type="journal article" date="2014" name="Int. J. Syst. Evol. Microbiol.">
        <title>Complete genome sequence of Corynebacterium casei LMG S-19264T (=DSM 44701T), isolated from a smear-ripened cheese.</title>
        <authorList>
            <consortium name="US DOE Joint Genome Institute (JGI-PGF)"/>
            <person name="Walter F."/>
            <person name="Albersmeier A."/>
            <person name="Kalinowski J."/>
            <person name="Ruckert C."/>
        </authorList>
    </citation>
    <scope>NUCLEOTIDE SEQUENCE [LARGE SCALE GENOMIC DNA]</scope>
    <source>
        <strain evidence="2 3">CGMCC 1.15286</strain>
    </source>
</reference>
<gene>
    <name evidence="2" type="ORF">GCM10010918_26840</name>
</gene>
<evidence type="ECO:0000259" key="1">
    <source>
        <dbReference type="Pfam" id="PF01326"/>
    </source>
</evidence>
<dbReference type="Pfam" id="PF01326">
    <property type="entry name" value="PPDK_N"/>
    <property type="match status" value="1"/>
</dbReference>
<dbReference type="InterPro" id="IPR013815">
    <property type="entry name" value="ATP_grasp_subdomain_1"/>
</dbReference>
<dbReference type="GO" id="GO:0016301">
    <property type="term" value="F:kinase activity"/>
    <property type="evidence" value="ECO:0007669"/>
    <property type="project" value="InterPro"/>
</dbReference>
<protein>
    <recommendedName>
        <fullName evidence="1">Pyruvate phosphate dikinase AMP/ATP-binding domain-containing protein</fullName>
    </recommendedName>
</protein>
<dbReference type="EMBL" id="BMHY01000004">
    <property type="protein sequence ID" value="GGG70183.1"/>
    <property type="molecule type" value="Genomic_DNA"/>
</dbReference>
<sequence length="229" mass="25165">MESEIQTMLDSLGAVSVRSSASQEDGEQFSYAGLFHSCLNVTTAHGVERAIQYIWESAQSNHLRSYIMRAEGLTMADEDGAGVGGVVQAAIIIQRMIASEVSGIMFTRNPVTHADERVIEATWGLGEAVASGYVTPDYFRINRVGEVIEATASKKEVTVRAGQYEGTIQHKLLDDDANSLCLTTQQCIELNNLAVKCEQTFGRNIDIEWAFANGELWLLQCRRITGLNL</sequence>
<evidence type="ECO:0000313" key="3">
    <source>
        <dbReference type="Proteomes" id="UP000600247"/>
    </source>
</evidence>
<dbReference type="SUPFAM" id="SSF56059">
    <property type="entry name" value="Glutathione synthetase ATP-binding domain-like"/>
    <property type="match status" value="1"/>
</dbReference>